<dbReference type="Gene3D" id="3.40.47.10">
    <property type="match status" value="2"/>
</dbReference>
<dbReference type="PANTHER" id="PTHR19211">
    <property type="entry name" value="ATP-BINDING TRANSPORT PROTEIN-RELATED"/>
    <property type="match status" value="1"/>
</dbReference>
<name>A0A0M0J704_9EUKA</name>
<evidence type="ECO:0000256" key="1">
    <source>
        <dbReference type="ARBA" id="ARBA00022737"/>
    </source>
</evidence>
<evidence type="ECO:0000256" key="3">
    <source>
        <dbReference type="ARBA" id="ARBA00022840"/>
    </source>
</evidence>
<comment type="similarity">
    <text evidence="4">Belongs to the enoyl-CoA hydratase/isomerase family.</text>
</comment>
<dbReference type="Gene3D" id="3.40.50.300">
    <property type="entry name" value="P-loop containing nucleotide triphosphate hydrolases"/>
    <property type="match status" value="2"/>
</dbReference>
<proteinExistence type="inferred from homology"/>
<dbReference type="PROSITE" id="PS50893">
    <property type="entry name" value="ABC_TRANSPORTER_2"/>
    <property type="match status" value="2"/>
</dbReference>
<keyword evidence="2" id="KW-0547">Nucleotide-binding</keyword>
<evidence type="ECO:0000256" key="4">
    <source>
        <dbReference type="RuleBase" id="RU003707"/>
    </source>
</evidence>
<protein>
    <submittedName>
        <fullName evidence="6">ATP-binding cassette superfamily</fullName>
    </submittedName>
</protein>
<dbReference type="GO" id="GO:0005524">
    <property type="term" value="F:ATP binding"/>
    <property type="evidence" value="ECO:0007669"/>
    <property type="project" value="UniProtKB-KW"/>
</dbReference>
<dbReference type="CDD" id="cd06558">
    <property type="entry name" value="crotonase-like"/>
    <property type="match status" value="1"/>
</dbReference>
<dbReference type="GO" id="GO:0016887">
    <property type="term" value="F:ATP hydrolysis activity"/>
    <property type="evidence" value="ECO:0007669"/>
    <property type="project" value="InterPro"/>
</dbReference>
<evidence type="ECO:0000256" key="2">
    <source>
        <dbReference type="ARBA" id="ARBA00022741"/>
    </source>
</evidence>
<dbReference type="GO" id="GO:0016746">
    <property type="term" value="F:acyltransferase activity"/>
    <property type="evidence" value="ECO:0007669"/>
    <property type="project" value="InterPro"/>
</dbReference>
<dbReference type="SUPFAM" id="SSF52540">
    <property type="entry name" value="P-loop containing nucleoside triphosphate hydrolases"/>
    <property type="match status" value="2"/>
</dbReference>
<dbReference type="Pfam" id="PF12848">
    <property type="entry name" value="ABC_tran_Xtn"/>
    <property type="match status" value="1"/>
</dbReference>
<dbReference type="SUPFAM" id="SSF53901">
    <property type="entry name" value="Thiolase-like"/>
    <property type="match status" value="1"/>
</dbReference>
<sequence length="1545" mass="164964">METPGPDPESILVPPETTVIEVEPPTSLVEYTETVERLCKQLDRDKSTKVVLCIRGGPLVVPVCTAAALQRYELALAKLQKRSLLLVAALDGALCDLSLSLALACDFRLGTADTCLPARPASQATGATQPYVPLPIWWLASLALHAGVLRAQKLLWRTQPAGTHELLDCHVVHALCPTVAALHAARLPVPPNVPLALLRRIVLQTFLEKALASLNTLPLPTVCVLVGTGSVGATALQIAFACDLRAAAPSVTLDFGAASGTLPGTLAFRLAKHVGAGVAMALMAQDSPLGTTEALRLEPESALPLLQQHLNALIVPASEAALPRALEEDSRYVTPDALGTHSLQLLRQGALAIVTINRPSYANAYDGPMLDALERLIPMLSAQRCGCVIFKSSDPRFFCSGADLERVSNPRAMDALELQSQRVFESLAKAPFVSIAVVEGAAVAGGFEWALACDVRLVGPGARFWLPETSLGLVPAAGGCTRLTEAVGAARAKQVILFHGRLSANSALEWGLALSLSPTPLTAALELAAKLGTDQALARTLAKMLIDARVGGGAHEDSLRSERIAEGLLYEAKYKPRAVLVGIGTAAPEERYTQAEVANLLGVDDPRMRAIYSSAHIESRRLAEIGAEQRAGGVTQGGLLAKHLRWSKKLAASAIPQACEAAGVALDQVGFLVVCTTTGFSSPGLSAHVANHLRLPSTIQRVDIVGMGCHAGLNCMATAAHWAEANPGVPAVMFACEVVSAGYVWDASKPDLAVALTNSLFGDGSAAAVLLCPTPERPIASTNAAPKPALYGFESLLLPDSLDSLCYTWLEEYHKYSFTISPQVPYLMGLKIPGMVHRLLAKHRLRKEDIAHWVVHSGGKKVLDCVMYSLGLSKHAIRHSLNSLRAMGNMSSGSFLWAYESLLREKIAKRGEYGMFITMGPGAGVECAFLTALSTVDAYAVGAYASVNTRSTASRVSLPCMKVDTGGAAIVCKEVDVWAGNSPLILDVNWDIMPKSRWAIQGTNGCGKSTLLRAIAASAKGDKLEEGLILVDATLRMGMLEQTAVSGSDNTVREEVVSRMARFQAATKALNAAVENCVLGSEEELACLEKAQEEFEACGGYDIEARVSKVLQGLGFKPEEFDSKCSSFSGGWQMRIGLARLLLSEPELLIMDEPTNHLDASARRWLGNYVGEYDGTVLVVSHDAEFVRRAADSIAEVAGGRLELYKSMSFDKYLTEREERQARIRSTIEAQERERKRMQDFIGRMGAKASKASQAADRKGKLEKLAIKQAAAQALLIGEQRKPVLTLAKPPSCGMAPLALRKANIRHPLGKQDIITEANLEVLKGMRLILRGPNGAGKSTILKALSGTIKLEKPSMRFEDERLKLGVFAQDLAQDLPQDMGACEYVAQTVRVADPSITEEKCRTIMGSLGLVGEKALRQIRDLSGGEKARVALATFCLSPYNVILLDEPTNHLDVEAIAALLDAIGRYEGAVVVVSHDRAFCETIAATHVGYVANGKILVEERGLRESDFSEEDRGVVNVAAATADSDQGPSVGVVVASAQPQLA</sequence>
<feature type="domain" description="ABC transporter" evidence="5">
    <location>
        <begin position="1300"/>
        <end position="1520"/>
    </location>
</feature>
<dbReference type="CDD" id="cd03221">
    <property type="entry name" value="ABCF_EF-3"/>
    <property type="match status" value="2"/>
</dbReference>
<evidence type="ECO:0000313" key="6">
    <source>
        <dbReference type="EMBL" id="KOO22245.1"/>
    </source>
</evidence>
<dbReference type="SUPFAM" id="SSF52096">
    <property type="entry name" value="ClpP/crotonase"/>
    <property type="match status" value="2"/>
</dbReference>
<dbReference type="Pfam" id="PF00378">
    <property type="entry name" value="ECH_1"/>
    <property type="match status" value="1"/>
</dbReference>
<dbReference type="PROSITE" id="PS00211">
    <property type="entry name" value="ABC_TRANSPORTER_1"/>
    <property type="match status" value="1"/>
</dbReference>
<dbReference type="EMBL" id="JWZX01003296">
    <property type="protein sequence ID" value="KOO22245.1"/>
    <property type="molecule type" value="Genomic_DNA"/>
</dbReference>
<dbReference type="InterPro" id="IPR029045">
    <property type="entry name" value="ClpP/crotonase-like_dom_sf"/>
</dbReference>
<dbReference type="Pfam" id="PF00005">
    <property type="entry name" value="ABC_tran"/>
    <property type="match status" value="2"/>
</dbReference>
<gene>
    <name evidence="6" type="ORF">Ctob_003688</name>
</gene>
<keyword evidence="7" id="KW-1185">Reference proteome</keyword>
<dbReference type="FunFam" id="3.40.50.300:FF:000011">
    <property type="entry name" value="Putative ABC transporter ATP-binding component"/>
    <property type="match status" value="1"/>
</dbReference>
<dbReference type="PANTHER" id="PTHR19211:SF133">
    <property type="entry name" value="ABC TRANSPORTER FAMILY PROTEIN"/>
    <property type="match status" value="1"/>
</dbReference>
<dbReference type="InterPro" id="IPR001099">
    <property type="entry name" value="Chalcone/stilbene_synt_N"/>
</dbReference>
<dbReference type="Pfam" id="PF00195">
    <property type="entry name" value="Chal_sti_synt_N"/>
    <property type="match status" value="1"/>
</dbReference>
<keyword evidence="3 6" id="KW-0067">ATP-binding</keyword>
<organism evidence="6 7">
    <name type="scientific">Chrysochromulina tobinii</name>
    <dbReference type="NCBI Taxonomy" id="1460289"/>
    <lineage>
        <taxon>Eukaryota</taxon>
        <taxon>Haptista</taxon>
        <taxon>Haptophyta</taxon>
        <taxon>Prymnesiophyceae</taxon>
        <taxon>Prymnesiales</taxon>
        <taxon>Chrysochromulinaceae</taxon>
        <taxon>Chrysochromulina</taxon>
    </lineage>
</organism>
<dbReference type="InterPro" id="IPR018376">
    <property type="entry name" value="Enoyl-CoA_hyd/isom_CS"/>
</dbReference>
<reference evidence="7" key="1">
    <citation type="journal article" date="2015" name="PLoS Genet.">
        <title>Genome Sequence and Transcriptome Analyses of Chrysochromulina tobin: Metabolic Tools for Enhanced Algal Fitness in the Prominent Order Prymnesiales (Haptophyceae).</title>
        <authorList>
            <person name="Hovde B.T."/>
            <person name="Deodato C.R."/>
            <person name="Hunsperger H.M."/>
            <person name="Ryken S.A."/>
            <person name="Yost W."/>
            <person name="Jha R.K."/>
            <person name="Patterson J."/>
            <person name="Monnat R.J. Jr."/>
            <person name="Barlow S.B."/>
            <person name="Starkenburg S.R."/>
            <person name="Cattolico R.A."/>
        </authorList>
    </citation>
    <scope>NUCLEOTIDE SEQUENCE</scope>
    <source>
        <strain evidence="7">CCMP291</strain>
    </source>
</reference>
<dbReference type="OrthoDB" id="2110130at2759"/>
<dbReference type="InterPro" id="IPR012328">
    <property type="entry name" value="Chalcone/stilbene_synt_C"/>
</dbReference>
<dbReference type="InterPro" id="IPR016039">
    <property type="entry name" value="Thiolase-like"/>
</dbReference>
<dbReference type="InterPro" id="IPR050611">
    <property type="entry name" value="ABCF"/>
</dbReference>
<dbReference type="Gene3D" id="3.90.226.10">
    <property type="entry name" value="2-enoyl-CoA Hydratase, Chain A, domain 1"/>
    <property type="match status" value="3"/>
</dbReference>
<evidence type="ECO:0000313" key="7">
    <source>
        <dbReference type="Proteomes" id="UP000037460"/>
    </source>
</evidence>
<dbReference type="Proteomes" id="UP000037460">
    <property type="component" value="Unassembled WGS sequence"/>
</dbReference>
<dbReference type="Pfam" id="PF02797">
    <property type="entry name" value="Chal_sti_synt_C"/>
    <property type="match status" value="1"/>
</dbReference>
<dbReference type="InterPro" id="IPR032781">
    <property type="entry name" value="ABC_tran_Xtn"/>
</dbReference>
<dbReference type="InterPro" id="IPR003439">
    <property type="entry name" value="ABC_transporter-like_ATP-bd"/>
</dbReference>
<evidence type="ECO:0000259" key="5">
    <source>
        <dbReference type="PROSITE" id="PS50893"/>
    </source>
</evidence>
<comment type="caution">
    <text evidence="6">The sequence shown here is derived from an EMBL/GenBank/DDBJ whole genome shotgun (WGS) entry which is preliminary data.</text>
</comment>
<dbReference type="PROSITE" id="PS00166">
    <property type="entry name" value="ENOYL_COA_HYDRATASE"/>
    <property type="match status" value="1"/>
</dbReference>
<dbReference type="InterPro" id="IPR003593">
    <property type="entry name" value="AAA+_ATPase"/>
</dbReference>
<keyword evidence="1" id="KW-0677">Repeat</keyword>
<feature type="domain" description="ABC transporter" evidence="5">
    <location>
        <begin position="970"/>
        <end position="1224"/>
    </location>
</feature>
<dbReference type="InterPro" id="IPR017871">
    <property type="entry name" value="ABC_transporter-like_CS"/>
</dbReference>
<dbReference type="InterPro" id="IPR001753">
    <property type="entry name" value="Enoyl-CoA_hydra/iso"/>
</dbReference>
<dbReference type="SMART" id="SM00382">
    <property type="entry name" value="AAA"/>
    <property type="match status" value="2"/>
</dbReference>
<dbReference type="InterPro" id="IPR027417">
    <property type="entry name" value="P-loop_NTPase"/>
</dbReference>
<accession>A0A0M0J704</accession>